<dbReference type="EC" id="4.1.2.20" evidence="5"/>
<dbReference type="GO" id="GO:0046872">
    <property type="term" value="F:metal ion binding"/>
    <property type="evidence" value="ECO:0007669"/>
    <property type="project" value="UniProtKB-KW"/>
</dbReference>
<accession>A0A1E3GXH6</accession>
<evidence type="ECO:0000256" key="2">
    <source>
        <dbReference type="ARBA" id="ARBA00022723"/>
    </source>
</evidence>
<organism evidence="5 6">
    <name type="scientific">Methylobrevis pamukkalensis</name>
    <dbReference type="NCBI Taxonomy" id="1439726"/>
    <lineage>
        <taxon>Bacteria</taxon>
        <taxon>Pseudomonadati</taxon>
        <taxon>Pseudomonadota</taxon>
        <taxon>Alphaproteobacteria</taxon>
        <taxon>Hyphomicrobiales</taxon>
        <taxon>Pleomorphomonadaceae</taxon>
        <taxon>Methylobrevis</taxon>
    </lineage>
</organism>
<dbReference type="PATRIC" id="fig|1439726.3.peg.4312"/>
<evidence type="ECO:0000256" key="1">
    <source>
        <dbReference type="ARBA" id="ARBA00005568"/>
    </source>
</evidence>
<dbReference type="AlphaFoldDB" id="A0A1E3GXH6"/>
<reference evidence="5 6" key="1">
    <citation type="submission" date="2016-07" db="EMBL/GenBank/DDBJ databases">
        <title>Draft Genome Sequence of Methylobrevis pamukkalensis PK2.</title>
        <authorList>
            <person name="Vasilenko O.V."/>
            <person name="Doronina N.V."/>
            <person name="Shmareva M.N."/>
            <person name="Tarlachkov S.V."/>
            <person name="Mustakhimov I."/>
            <person name="Trotsenko Y.A."/>
        </authorList>
    </citation>
    <scope>NUCLEOTIDE SEQUENCE [LARGE SCALE GENOMIC DNA]</scope>
    <source>
        <strain evidence="5 6">PK2</strain>
    </source>
</reference>
<dbReference type="PANTHER" id="PTHR30502">
    <property type="entry name" value="2-KETO-3-DEOXY-L-RHAMNONATE ALDOLASE"/>
    <property type="match status" value="1"/>
</dbReference>
<comment type="caution">
    <text evidence="5">The sequence shown here is derived from an EMBL/GenBank/DDBJ whole genome shotgun (WGS) entry which is preliminary data.</text>
</comment>
<dbReference type="PANTHER" id="PTHR30502:SF0">
    <property type="entry name" value="PHOSPHOENOLPYRUVATE CARBOXYLASE FAMILY PROTEIN"/>
    <property type="match status" value="1"/>
</dbReference>
<sequence>MPCYSAWVGSPEPLVAEACARAGFDTVVIDLQHGQADELALVRAAFPVRALGVPLIARIPVGAFATASRLIDAGALGVIAPMVNSVADAVAFADAMKYPPLGRRSFGPNRACAVGGVDVAGYLATANTEILAFAMIETREALAALDDILAVPGIDGVFVGPYDLSFTLSGGRGPEVDGAETVAALRHVASRAKAAGKFAATYAATGAVAKGYAATGYDLVAIASDPGYLEAGARMMLSAARG</sequence>
<dbReference type="GO" id="GO:0005737">
    <property type="term" value="C:cytoplasm"/>
    <property type="evidence" value="ECO:0007669"/>
    <property type="project" value="TreeGrafter"/>
</dbReference>
<keyword evidence="2" id="KW-0479">Metal-binding</keyword>
<dbReference type="Gene3D" id="3.20.20.60">
    <property type="entry name" value="Phosphoenolpyruvate-binding domains"/>
    <property type="match status" value="1"/>
</dbReference>
<keyword evidence="6" id="KW-1185">Reference proteome</keyword>
<evidence type="ECO:0000313" key="6">
    <source>
        <dbReference type="Proteomes" id="UP000094622"/>
    </source>
</evidence>
<dbReference type="InterPro" id="IPR015813">
    <property type="entry name" value="Pyrv/PenolPyrv_kinase-like_dom"/>
</dbReference>
<dbReference type="InterPro" id="IPR005000">
    <property type="entry name" value="Aldolase/citrate-lyase_domain"/>
</dbReference>
<dbReference type="RefSeq" id="WP_245294139.1">
    <property type="nucleotide sequence ID" value="NZ_MCRJ01000152.1"/>
</dbReference>
<dbReference type="SUPFAM" id="SSF51621">
    <property type="entry name" value="Phosphoenolpyruvate/pyruvate domain"/>
    <property type="match status" value="1"/>
</dbReference>
<dbReference type="GO" id="GO:0008672">
    <property type="term" value="F:2-dehydro-3-deoxyglucarate aldolase activity"/>
    <property type="evidence" value="ECO:0007669"/>
    <property type="project" value="UniProtKB-EC"/>
</dbReference>
<keyword evidence="3 5" id="KW-0456">Lyase</keyword>
<feature type="domain" description="HpcH/HpaI aldolase/citrate lyase" evidence="4">
    <location>
        <begin position="7"/>
        <end position="225"/>
    </location>
</feature>
<dbReference type="InterPro" id="IPR050251">
    <property type="entry name" value="HpcH-HpaI_aldolase"/>
</dbReference>
<dbReference type="EMBL" id="MCRJ01000152">
    <property type="protein sequence ID" value="ODN68625.1"/>
    <property type="molecule type" value="Genomic_DNA"/>
</dbReference>
<dbReference type="InterPro" id="IPR040442">
    <property type="entry name" value="Pyrv_kinase-like_dom_sf"/>
</dbReference>
<dbReference type="Pfam" id="PF03328">
    <property type="entry name" value="HpcH_HpaI"/>
    <property type="match status" value="1"/>
</dbReference>
<name>A0A1E3GXH6_9HYPH</name>
<proteinExistence type="inferred from homology"/>
<gene>
    <name evidence="5" type="primary">garL</name>
    <name evidence="5" type="ORF">A6302_04079</name>
</gene>
<evidence type="ECO:0000256" key="3">
    <source>
        <dbReference type="ARBA" id="ARBA00023239"/>
    </source>
</evidence>
<comment type="similarity">
    <text evidence="1">Belongs to the HpcH/HpaI aldolase family.</text>
</comment>
<protein>
    <submittedName>
        <fullName evidence="5">5-keto-4-deoxy-D-glucarate aldolase</fullName>
        <ecNumber evidence="5">4.1.2.20</ecNumber>
    </submittedName>
</protein>
<evidence type="ECO:0000259" key="4">
    <source>
        <dbReference type="Pfam" id="PF03328"/>
    </source>
</evidence>
<dbReference type="Proteomes" id="UP000094622">
    <property type="component" value="Unassembled WGS sequence"/>
</dbReference>
<evidence type="ECO:0000313" key="5">
    <source>
        <dbReference type="EMBL" id="ODN68625.1"/>
    </source>
</evidence>